<keyword evidence="7" id="KW-1185">Reference proteome</keyword>
<feature type="domain" description="AATF leucine zipper-containing" evidence="5">
    <location>
        <begin position="217"/>
        <end position="378"/>
    </location>
</feature>
<feature type="compositionally biased region" description="Low complexity" evidence="3">
    <location>
        <begin position="1"/>
        <end position="11"/>
    </location>
</feature>
<dbReference type="InterPro" id="IPR025160">
    <property type="entry name" value="AATF"/>
</dbReference>
<dbReference type="Pfam" id="PF08164">
    <property type="entry name" value="TRAUB"/>
    <property type="match status" value="1"/>
</dbReference>
<feature type="region of interest" description="Disordered" evidence="3">
    <location>
        <begin position="585"/>
        <end position="629"/>
    </location>
</feature>
<feature type="compositionally biased region" description="Basic and acidic residues" evidence="3">
    <location>
        <begin position="59"/>
        <end position="71"/>
    </location>
</feature>
<gene>
    <name evidence="6" type="ORF">BDZ90DRAFT_233726</name>
</gene>
<dbReference type="InterPro" id="IPR012617">
    <property type="entry name" value="AATF_C"/>
</dbReference>
<accession>A0A316UKC2</accession>
<feature type="region of interest" description="Disordered" evidence="3">
    <location>
        <begin position="1"/>
        <end position="204"/>
    </location>
</feature>
<dbReference type="PANTHER" id="PTHR15565:SF0">
    <property type="entry name" value="PROTEIN AATF"/>
    <property type="match status" value="1"/>
</dbReference>
<sequence length="629" mass="68170">MPAKTLAASLADLDDVAPQDEDMIAAGPSKPSRSRKSGASDDEGGNDDDEGDDDDETASIDRSHYTDVGKSDRRRKANLSEDATGTLRSGRYAGKTATLADMQESEDGDDDDDEDEDEELDSGREDEDLDEEDGDEEEELMGSDAESVGSSAPSIEPVKTKGKTTQAKKSKSVRFAREDEDDADAIATASSSHPTLSSSLASQSRLLSTLRDEAKSDAERGEVVEADLALWHRTLENRIRLERVVGGSKGLGKIEPRAYRRLLEEAEEQEAESSKTAQAHRELLASLQDHADLLLEAQAELVASCVGREGEQEDEEQRAILQEVAATGEKRKARDEAGEEEEDEDELRARHSRHTSLLLRFTRDALQPFATSVLDKHSAQASSSALGADSNKFSASSAPLKAFNQSIPRQVDSAMAGEAGKRLVERTKKFRGAAGGVEGAQGAKRIGAELLDDDGNEEEDEQNGAAAQDKDMDVETFDDSDFYAWLLRSLIESQQTTGAATNGSALPSTSDGASATPLFHPRTNTKTKGIDTRASKGRKLRFEVIEKVANFMPRIETQDGEKGARWTRDMVDRLFASLPFAATVQKGGKKAKKARLPVEEEKEEAESDDEEDGEKPIAGGELGDLRLFG</sequence>
<feature type="compositionally biased region" description="Polar residues" evidence="3">
    <location>
        <begin position="496"/>
        <end position="513"/>
    </location>
</feature>
<comment type="similarity">
    <text evidence="1">Belongs to the AATF family.</text>
</comment>
<feature type="compositionally biased region" description="Acidic residues" evidence="3">
    <location>
        <begin position="337"/>
        <end position="346"/>
    </location>
</feature>
<dbReference type="RefSeq" id="XP_025360328.1">
    <property type="nucleotide sequence ID" value="XM_025506742.1"/>
</dbReference>
<feature type="region of interest" description="Disordered" evidence="3">
    <location>
        <begin position="496"/>
        <end position="534"/>
    </location>
</feature>
<feature type="compositionally biased region" description="Acidic residues" evidence="3">
    <location>
        <begin position="12"/>
        <end position="23"/>
    </location>
</feature>
<evidence type="ECO:0000256" key="2">
    <source>
        <dbReference type="ARBA" id="ARBA00013850"/>
    </source>
</evidence>
<proteinExistence type="inferred from homology"/>
<feature type="compositionally biased region" description="Low complexity" evidence="3">
    <location>
        <begin position="185"/>
        <end position="204"/>
    </location>
</feature>
<evidence type="ECO:0000259" key="4">
    <source>
        <dbReference type="Pfam" id="PF08164"/>
    </source>
</evidence>
<dbReference type="GO" id="GO:0005730">
    <property type="term" value="C:nucleolus"/>
    <property type="evidence" value="ECO:0007669"/>
    <property type="project" value="TreeGrafter"/>
</dbReference>
<evidence type="ECO:0000313" key="7">
    <source>
        <dbReference type="Proteomes" id="UP000245884"/>
    </source>
</evidence>
<name>A0A316UKC2_9BASI</name>
<dbReference type="PANTHER" id="PTHR15565">
    <property type="entry name" value="AATF PROTEIN APOPTOSIS ANTAGONIZING TRANSCRIPTION FACTOR"/>
    <property type="match status" value="1"/>
</dbReference>
<feature type="compositionally biased region" description="Acidic residues" evidence="3">
    <location>
        <begin position="40"/>
        <end position="58"/>
    </location>
</feature>
<dbReference type="AlphaFoldDB" id="A0A316UKC2"/>
<feature type="compositionally biased region" description="Basic residues" evidence="3">
    <location>
        <begin position="160"/>
        <end position="174"/>
    </location>
</feature>
<dbReference type="InterPro" id="IPR039223">
    <property type="entry name" value="AATF/Bfr2"/>
</dbReference>
<evidence type="ECO:0000313" key="6">
    <source>
        <dbReference type="EMBL" id="PWN25716.1"/>
    </source>
</evidence>
<dbReference type="OrthoDB" id="5783963at2759"/>
<feature type="domain" description="Apoptosis-antagonizing transcription factor C-terminal" evidence="4">
    <location>
        <begin position="483"/>
        <end position="578"/>
    </location>
</feature>
<dbReference type="STRING" id="1569628.A0A316UKC2"/>
<organism evidence="6 7">
    <name type="scientific">Jaminaea rosea</name>
    <dbReference type="NCBI Taxonomy" id="1569628"/>
    <lineage>
        <taxon>Eukaryota</taxon>
        <taxon>Fungi</taxon>
        <taxon>Dikarya</taxon>
        <taxon>Basidiomycota</taxon>
        <taxon>Ustilaginomycotina</taxon>
        <taxon>Exobasidiomycetes</taxon>
        <taxon>Microstromatales</taxon>
        <taxon>Microstromatales incertae sedis</taxon>
        <taxon>Jaminaea</taxon>
    </lineage>
</organism>
<dbReference type="GeneID" id="37028565"/>
<feature type="compositionally biased region" description="Acidic residues" evidence="3">
    <location>
        <begin position="600"/>
        <end position="613"/>
    </location>
</feature>
<protein>
    <recommendedName>
        <fullName evidence="2">Protein BFR2</fullName>
    </recommendedName>
</protein>
<feature type="compositionally biased region" description="Acidic residues" evidence="3">
    <location>
        <begin position="103"/>
        <end position="141"/>
    </location>
</feature>
<evidence type="ECO:0000256" key="3">
    <source>
        <dbReference type="SAM" id="MobiDB-lite"/>
    </source>
</evidence>
<feature type="region of interest" description="Disordered" evidence="3">
    <location>
        <begin position="308"/>
        <end position="351"/>
    </location>
</feature>
<evidence type="ECO:0000256" key="1">
    <source>
        <dbReference type="ARBA" id="ARBA00008966"/>
    </source>
</evidence>
<evidence type="ECO:0000259" key="5">
    <source>
        <dbReference type="Pfam" id="PF13339"/>
    </source>
</evidence>
<dbReference type="Pfam" id="PF13339">
    <property type="entry name" value="AATF-Che1"/>
    <property type="match status" value="1"/>
</dbReference>
<feature type="region of interest" description="Disordered" evidence="3">
    <location>
        <begin position="433"/>
        <end position="472"/>
    </location>
</feature>
<feature type="compositionally biased region" description="Acidic residues" evidence="3">
    <location>
        <begin position="450"/>
        <end position="462"/>
    </location>
</feature>
<reference evidence="6 7" key="1">
    <citation type="journal article" date="2018" name="Mol. Biol. Evol.">
        <title>Broad Genomic Sampling Reveals a Smut Pathogenic Ancestry of the Fungal Clade Ustilaginomycotina.</title>
        <authorList>
            <person name="Kijpornyongpan T."/>
            <person name="Mondo S.J."/>
            <person name="Barry K."/>
            <person name="Sandor L."/>
            <person name="Lee J."/>
            <person name="Lipzen A."/>
            <person name="Pangilinan J."/>
            <person name="LaButti K."/>
            <person name="Hainaut M."/>
            <person name="Henrissat B."/>
            <person name="Grigoriev I.V."/>
            <person name="Spatafora J.W."/>
            <person name="Aime M.C."/>
        </authorList>
    </citation>
    <scope>NUCLEOTIDE SEQUENCE [LARGE SCALE GENOMIC DNA]</scope>
    <source>
        <strain evidence="6 7">MCA 5214</strain>
    </source>
</reference>
<dbReference type="Proteomes" id="UP000245884">
    <property type="component" value="Unassembled WGS sequence"/>
</dbReference>
<dbReference type="GO" id="GO:0000462">
    <property type="term" value="P:maturation of SSU-rRNA from tricistronic rRNA transcript (SSU-rRNA, 5.8S rRNA, LSU-rRNA)"/>
    <property type="evidence" value="ECO:0007669"/>
    <property type="project" value="TreeGrafter"/>
</dbReference>
<dbReference type="EMBL" id="KZ819674">
    <property type="protein sequence ID" value="PWN25716.1"/>
    <property type="molecule type" value="Genomic_DNA"/>
</dbReference>